<evidence type="ECO:0000313" key="2">
    <source>
        <dbReference type="Proteomes" id="UP000285530"/>
    </source>
</evidence>
<dbReference type="AlphaFoldDB" id="A0A418ZVY5"/>
<dbReference type="InterPro" id="IPR011990">
    <property type="entry name" value="TPR-like_helical_dom_sf"/>
</dbReference>
<evidence type="ECO:0000313" key="1">
    <source>
        <dbReference type="EMBL" id="RJL04082.1"/>
    </source>
</evidence>
<dbReference type="SUPFAM" id="SSF48452">
    <property type="entry name" value="TPR-like"/>
    <property type="match status" value="1"/>
</dbReference>
<dbReference type="Proteomes" id="UP000285530">
    <property type="component" value="Unassembled WGS sequence"/>
</dbReference>
<dbReference type="Gene3D" id="1.10.10.10">
    <property type="entry name" value="Winged helix-like DNA-binding domain superfamily/Winged helix DNA-binding domain"/>
    <property type="match status" value="1"/>
</dbReference>
<proteinExistence type="predicted"/>
<dbReference type="EMBL" id="QZEV01000041">
    <property type="protein sequence ID" value="RJL04082.1"/>
    <property type="molecule type" value="Genomic_DNA"/>
</dbReference>
<keyword evidence="2" id="KW-1185">Reference proteome</keyword>
<organism evidence="1 2">
    <name type="scientific">Paracoccus aestuarii</name>
    <dbReference type="NCBI Taxonomy" id="453842"/>
    <lineage>
        <taxon>Bacteria</taxon>
        <taxon>Pseudomonadati</taxon>
        <taxon>Pseudomonadota</taxon>
        <taxon>Alphaproteobacteria</taxon>
        <taxon>Rhodobacterales</taxon>
        <taxon>Paracoccaceae</taxon>
        <taxon>Paracoccus</taxon>
    </lineage>
</organism>
<comment type="caution">
    <text evidence="1">The sequence shown here is derived from an EMBL/GenBank/DDBJ whole genome shotgun (WGS) entry which is preliminary data.</text>
</comment>
<protein>
    <submittedName>
        <fullName evidence="1">Uncharacterized protein</fullName>
    </submittedName>
</protein>
<name>A0A418ZVY5_9RHOB</name>
<accession>A0A418ZVY5</accession>
<sequence length="521" mass="56033">MSHDFSPDGTEHMAPLTLHLIGPVAVAGPKGARLTPRGMRARGALAVLGTARGMRMARGRLQDLLFSDRDPVQGNASLRQLLREIRLALGTHREALISGPGWVGLDPDLIAVDLDGAVGPDGQRPDFAADLDIPDPEFEDWLRDARLAAEARQPEPDDALPDLWLADPVPGGDQAALMARMILAEAAGRAADLMPVTVWETTQPPARASIRIGAMARIDAQTLSVVVTLTHARSARVLATQRLASPLDQMGARMDQMVGRCCLAMVQALDQGRGLAGGMLSLADVFSFTPDRLARADRMLRRLDDRIAPAVSLSLRAWIRTTHAYERLTPDPAEAIAEAADLSARARRAAPFHATALAVHSVIEAWLDHDAAALGLAQQAVLVDPANPMARLAWSRALAGVGRMAESAAEAQMGLAQPLSGLNPANWHLGIGVAMMRAGDLDAATRHLDAVHRLAPDNRPALRFLAALRFARRDEEGALRALMALRRLEPDFTLDLMGSEGYPVDSLRRLGLLQVARSRLI</sequence>
<gene>
    <name evidence="1" type="ORF">D3P06_09475</name>
</gene>
<reference evidence="1 2" key="1">
    <citation type="submission" date="2018-09" db="EMBL/GenBank/DDBJ databases">
        <title>Paracoccus onubensis nov. sp. a moderate halophilic bacterium isolated from Gruta de las Maravillas (Aracena, Spain).</title>
        <authorList>
            <person name="Jurado V."/>
            <person name="Gutierrez-Patricio S."/>
            <person name="Gonzalez-Pimentel J.L."/>
            <person name="Laiz L."/>
            <person name="Saiz-Jimenez C."/>
        </authorList>
    </citation>
    <scope>NUCLEOTIDE SEQUENCE [LARGE SCALE GENOMIC DNA]</scope>
    <source>
        <strain evidence="1 2">DSM 19484</strain>
    </source>
</reference>
<dbReference type="InterPro" id="IPR036388">
    <property type="entry name" value="WH-like_DNA-bd_sf"/>
</dbReference>
<dbReference type="Gene3D" id="1.25.40.10">
    <property type="entry name" value="Tetratricopeptide repeat domain"/>
    <property type="match status" value="1"/>
</dbReference>